<comment type="similarity">
    <text evidence="1">Belongs to the ABC transporter superfamily.</text>
</comment>
<keyword evidence="13" id="KW-1185">Reference proteome</keyword>
<dbReference type="GO" id="GO:0016887">
    <property type="term" value="F:ATP hydrolysis activity"/>
    <property type="evidence" value="ECO:0007669"/>
    <property type="project" value="InterPro"/>
</dbReference>
<feature type="domain" description="ABC transporter" evidence="10">
    <location>
        <begin position="20"/>
        <end position="252"/>
    </location>
</feature>
<dbReference type="AlphaFoldDB" id="A0A9W6IU76"/>
<evidence type="ECO:0000256" key="4">
    <source>
        <dbReference type="ARBA" id="ARBA00022496"/>
    </source>
</evidence>
<keyword evidence="9" id="KW-0472">Membrane</keyword>
<dbReference type="Gene3D" id="3.40.50.300">
    <property type="entry name" value="P-loop containing nucleotide triphosphate hydrolases"/>
    <property type="match status" value="1"/>
</dbReference>
<name>A0A9W6IU76_9HYPH</name>
<dbReference type="GO" id="GO:0005524">
    <property type="term" value="F:ATP binding"/>
    <property type="evidence" value="ECO:0007669"/>
    <property type="project" value="UniProtKB-KW"/>
</dbReference>
<keyword evidence="6 11" id="KW-0067">ATP-binding</keyword>
<dbReference type="GO" id="GO:0043190">
    <property type="term" value="C:ATP-binding cassette (ABC) transporter complex"/>
    <property type="evidence" value="ECO:0007669"/>
    <property type="project" value="InterPro"/>
</dbReference>
<dbReference type="FunFam" id="3.40.50.300:FF:000425">
    <property type="entry name" value="Probable ABC transporter, ATP-binding subunit"/>
    <property type="match status" value="1"/>
</dbReference>
<evidence type="ECO:0000259" key="10">
    <source>
        <dbReference type="PROSITE" id="PS50893"/>
    </source>
</evidence>
<sequence length="362" mass="37864">MNAAASAARPLVPRADPAALAFDDVSHAYGRTVAVDHVSLEVRPGAVVALLGESGCGKTTLLRIAAGVERPGGGAVRLDGRVVSAGPGYLPPERRGVGLMFQDYALFPHMTVLANVLFGLKALPRAEADARARAALARVGMSAHVGRYPTELSGGQQQRVALARAIAPRPRVLLMDEPFSGLDKRLRDAVRDETVAVLRETGATAVIVTHDPEEAMRMADEIVLMRGGRVAQAGAPEALYRAPVDLFVARFFSELNELPAVVRAGRAHCALGELPAKGVPDGAAVVAVRPQGLRIGARGTGEPARIVARRFLGDAEQIELLVDGLTARLRARVRPGGDASPGTDVAVTLDASETLVFMAGGA</sequence>
<dbReference type="SUPFAM" id="SSF52540">
    <property type="entry name" value="P-loop containing nucleoside triphosphate hydrolases"/>
    <property type="match status" value="1"/>
</dbReference>
<dbReference type="PROSITE" id="PS50893">
    <property type="entry name" value="ABC_TRANSPORTER_2"/>
    <property type="match status" value="1"/>
</dbReference>
<protein>
    <submittedName>
        <fullName evidence="11">Iron ABC transporter ATP-binding protein</fullName>
    </submittedName>
    <submittedName>
        <fullName evidence="12">Iron(III) transport system ATP-binding protein</fullName>
    </submittedName>
</protein>
<dbReference type="InterPro" id="IPR027417">
    <property type="entry name" value="P-loop_NTPase"/>
</dbReference>
<dbReference type="Pfam" id="PF00005">
    <property type="entry name" value="ABC_tran"/>
    <property type="match status" value="1"/>
</dbReference>
<dbReference type="InterPro" id="IPR015853">
    <property type="entry name" value="ABC_transpr_FbpC"/>
</dbReference>
<dbReference type="PANTHER" id="PTHR42781:SF4">
    <property type="entry name" value="SPERMIDINE_PUTRESCINE IMPORT ATP-BINDING PROTEIN POTA"/>
    <property type="match status" value="1"/>
</dbReference>
<evidence type="ECO:0000256" key="8">
    <source>
        <dbReference type="ARBA" id="ARBA00023065"/>
    </source>
</evidence>
<proteinExistence type="inferred from homology"/>
<dbReference type="Proteomes" id="UP001143400">
    <property type="component" value="Unassembled WGS sequence"/>
</dbReference>
<organism evidence="11 14">
    <name type="scientific">Methylopila capsulata</name>
    <dbReference type="NCBI Taxonomy" id="61654"/>
    <lineage>
        <taxon>Bacteria</taxon>
        <taxon>Pseudomonadati</taxon>
        <taxon>Pseudomonadota</taxon>
        <taxon>Alphaproteobacteria</taxon>
        <taxon>Hyphomicrobiales</taxon>
        <taxon>Methylopilaceae</taxon>
        <taxon>Methylopila</taxon>
    </lineage>
</organism>
<dbReference type="Proteomes" id="UP000758856">
    <property type="component" value="Unassembled WGS sequence"/>
</dbReference>
<evidence type="ECO:0000313" key="14">
    <source>
        <dbReference type="Proteomes" id="UP001143400"/>
    </source>
</evidence>
<evidence type="ECO:0000313" key="13">
    <source>
        <dbReference type="Proteomes" id="UP000758856"/>
    </source>
</evidence>
<dbReference type="InterPro" id="IPR008995">
    <property type="entry name" value="Mo/tungstate-bd_C_term_dom"/>
</dbReference>
<dbReference type="PROSITE" id="PS00211">
    <property type="entry name" value="ABC_TRANSPORTER_1"/>
    <property type="match status" value="1"/>
</dbReference>
<evidence type="ECO:0000256" key="6">
    <source>
        <dbReference type="ARBA" id="ARBA00022840"/>
    </source>
</evidence>
<keyword evidence="4" id="KW-0410">Iron transport</keyword>
<evidence type="ECO:0000256" key="7">
    <source>
        <dbReference type="ARBA" id="ARBA00023004"/>
    </source>
</evidence>
<keyword evidence="8" id="KW-0406">Ion transport</keyword>
<dbReference type="GO" id="GO:0015697">
    <property type="term" value="P:quaternary ammonium group transport"/>
    <property type="evidence" value="ECO:0007669"/>
    <property type="project" value="UniProtKB-ARBA"/>
</dbReference>
<dbReference type="CDD" id="cd03259">
    <property type="entry name" value="ABC_Carb_Solutes_like"/>
    <property type="match status" value="1"/>
</dbReference>
<evidence type="ECO:0000256" key="1">
    <source>
        <dbReference type="ARBA" id="ARBA00005417"/>
    </source>
</evidence>
<dbReference type="EMBL" id="BSFF01000002">
    <property type="protein sequence ID" value="GLK55702.1"/>
    <property type="molecule type" value="Genomic_DNA"/>
</dbReference>
<evidence type="ECO:0000313" key="12">
    <source>
        <dbReference type="EMBL" id="MBM7850409.1"/>
    </source>
</evidence>
<dbReference type="SUPFAM" id="SSF50331">
    <property type="entry name" value="MOP-like"/>
    <property type="match status" value="1"/>
</dbReference>
<reference evidence="11" key="3">
    <citation type="submission" date="2023-01" db="EMBL/GenBank/DDBJ databases">
        <authorList>
            <person name="Sun Q."/>
            <person name="Evtushenko L."/>
        </authorList>
    </citation>
    <scope>NUCLEOTIDE SEQUENCE</scope>
    <source>
        <strain evidence="11">VKM B-1606</strain>
    </source>
</reference>
<evidence type="ECO:0000313" key="11">
    <source>
        <dbReference type="EMBL" id="GLK55702.1"/>
    </source>
</evidence>
<dbReference type="GO" id="GO:0015408">
    <property type="term" value="F:ABC-type ferric iron transporter activity"/>
    <property type="evidence" value="ECO:0007669"/>
    <property type="project" value="InterPro"/>
</dbReference>
<dbReference type="InterPro" id="IPR003593">
    <property type="entry name" value="AAA+_ATPase"/>
</dbReference>
<reference evidence="12 13" key="2">
    <citation type="submission" date="2021-01" db="EMBL/GenBank/DDBJ databases">
        <title>Genomic Encyclopedia of Type Strains, Phase IV (KMG-IV): sequencing the most valuable type-strain genomes for metagenomic binning, comparative biology and taxonomic classification.</title>
        <authorList>
            <person name="Goeker M."/>
        </authorList>
    </citation>
    <scope>NUCLEOTIDE SEQUENCE [LARGE SCALE GENOMIC DNA]</scope>
    <source>
        <strain evidence="12 13">DSM 6130</strain>
    </source>
</reference>
<dbReference type="PANTHER" id="PTHR42781">
    <property type="entry name" value="SPERMIDINE/PUTRESCINE IMPORT ATP-BINDING PROTEIN POTA"/>
    <property type="match status" value="1"/>
</dbReference>
<evidence type="ECO:0000256" key="5">
    <source>
        <dbReference type="ARBA" id="ARBA00022741"/>
    </source>
</evidence>
<comment type="caution">
    <text evidence="11">The sequence shown here is derived from an EMBL/GenBank/DDBJ whole genome shotgun (WGS) entry which is preliminary data.</text>
</comment>
<keyword evidence="3" id="KW-1003">Cell membrane</keyword>
<gene>
    <name evidence="11" type="ORF">GCM10008170_17210</name>
    <name evidence="12" type="ORF">JOD31_000621</name>
</gene>
<accession>A0A9W6IU76</accession>
<dbReference type="InterPro" id="IPR017871">
    <property type="entry name" value="ABC_transporter-like_CS"/>
</dbReference>
<keyword evidence="5" id="KW-0547">Nucleotide-binding</keyword>
<dbReference type="InterPro" id="IPR050093">
    <property type="entry name" value="ABC_SmlMolc_Importer"/>
</dbReference>
<dbReference type="SMART" id="SM00382">
    <property type="entry name" value="AAA"/>
    <property type="match status" value="1"/>
</dbReference>
<dbReference type="EMBL" id="JAFBCY010000001">
    <property type="protein sequence ID" value="MBM7850409.1"/>
    <property type="molecule type" value="Genomic_DNA"/>
</dbReference>
<keyword evidence="2" id="KW-0813">Transport</keyword>
<dbReference type="RefSeq" id="WP_204948838.1">
    <property type="nucleotide sequence ID" value="NZ_BSFF01000002.1"/>
</dbReference>
<reference evidence="11" key="1">
    <citation type="journal article" date="2014" name="Int. J. Syst. Evol. Microbiol.">
        <title>Complete genome sequence of Corynebacterium casei LMG S-19264T (=DSM 44701T), isolated from a smear-ripened cheese.</title>
        <authorList>
            <consortium name="US DOE Joint Genome Institute (JGI-PGF)"/>
            <person name="Walter F."/>
            <person name="Albersmeier A."/>
            <person name="Kalinowski J."/>
            <person name="Ruckert C."/>
        </authorList>
    </citation>
    <scope>NUCLEOTIDE SEQUENCE</scope>
    <source>
        <strain evidence="11">VKM B-1606</strain>
    </source>
</reference>
<keyword evidence="7" id="KW-0408">Iron</keyword>
<dbReference type="InterPro" id="IPR003439">
    <property type="entry name" value="ABC_transporter-like_ATP-bd"/>
</dbReference>
<evidence type="ECO:0000256" key="9">
    <source>
        <dbReference type="ARBA" id="ARBA00023136"/>
    </source>
</evidence>
<evidence type="ECO:0000256" key="3">
    <source>
        <dbReference type="ARBA" id="ARBA00022475"/>
    </source>
</evidence>
<evidence type="ECO:0000256" key="2">
    <source>
        <dbReference type="ARBA" id="ARBA00022448"/>
    </source>
</evidence>